<feature type="compositionally biased region" description="Low complexity" evidence="1">
    <location>
        <begin position="474"/>
        <end position="488"/>
    </location>
</feature>
<feature type="region of interest" description="Disordered" evidence="1">
    <location>
        <begin position="514"/>
        <end position="536"/>
    </location>
</feature>
<name>A0A9D4U9Y2_ADICA</name>
<feature type="compositionally biased region" description="Polar residues" evidence="1">
    <location>
        <begin position="180"/>
        <end position="195"/>
    </location>
</feature>
<protein>
    <recommendedName>
        <fullName evidence="4">Coiled-coil domain-containing protein 61</fullName>
    </recommendedName>
</protein>
<proteinExistence type="predicted"/>
<dbReference type="Proteomes" id="UP000886520">
    <property type="component" value="Chromosome 20"/>
</dbReference>
<comment type="caution">
    <text evidence="2">The sequence shown here is derived from an EMBL/GenBank/DDBJ whole genome shotgun (WGS) entry which is preliminary data.</text>
</comment>
<dbReference type="EMBL" id="JABFUD020000020">
    <property type="protein sequence ID" value="KAI5064176.1"/>
    <property type="molecule type" value="Genomic_DNA"/>
</dbReference>
<feature type="compositionally biased region" description="Polar residues" evidence="1">
    <location>
        <begin position="358"/>
        <end position="373"/>
    </location>
</feature>
<feature type="region of interest" description="Disordered" evidence="1">
    <location>
        <begin position="180"/>
        <end position="201"/>
    </location>
</feature>
<keyword evidence="3" id="KW-1185">Reference proteome</keyword>
<organism evidence="2 3">
    <name type="scientific">Adiantum capillus-veneris</name>
    <name type="common">Maidenhair fern</name>
    <dbReference type="NCBI Taxonomy" id="13818"/>
    <lineage>
        <taxon>Eukaryota</taxon>
        <taxon>Viridiplantae</taxon>
        <taxon>Streptophyta</taxon>
        <taxon>Embryophyta</taxon>
        <taxon>Tracheophyta</taxon>
        <taxon>Polypodiopsida</taxon>
        <taxon>Polypodiidae</taxon>
        <taxon>Polypodiales</taxon>
        <taxon>Pteridineae</taxon>
        <taxon>Pteridaceae</taxon>
        <taxon>Vittarioideae</taxon>
        <taxon>Adiantum</taxon>
    </lineage>
</organism>
<feature type="region of interest" description="Disordered" evidence="1">
    <location>
        <begin position="358"/>
        <end position="393"/>
    </location>
</feature>
<feature type="region of interest" description="Disordered" evidence="1">
    <location>
        <begin position="423"/>
        <end position="489"/>
    </location>
</feature>
<dbReference type="CDD" id="cd22284">
    <property type="entry name" value="HD_CCDC61_N"/>
    <property type="match status" value="1"/>
</dbReference>
<evidence type="ECO:0000313" key="3">
    <source>
        <dbReference type="Proteomes" id="UP000886520"/>
    </source>
</evidence>
<dbReference type="OrthoDB" id="1919348at2759"/>
<dbReference type="InterPro" id="IPR049733">
    <property type="entry name" value="CCDC61_N"/>
</dbReference>
<accession>A0A9D4U9Y2</accession>
<evidence type="ECO:0000313" key="2">
    <source>
        <dbReference type="EMBL" id="KAI5064176.1"/>
    </source>
</evidence>
<reference evidence="2" key="1">
    <citation type="submission" date="2021-01" db="EMBL/GenBank/DDBJ databases">
        <title>Adiantum capillus-veneris genome.</title>
        <authorList>
            <person name="Fang Y."/>
            <person name="Liao Q."/>
        </authorList>
    </citation>
    <scope>NUCLEOTIDE SEQUENCE</scope>
    <source>
        <strain evidence="2">H3</strain>
        <tissue evidence="2">Leaf</tissue>
    </source>
</reference>
<evidence type="ECO:0000256" key="1">
    <source>
        <dbReference type="SAM" id="MobiDB-lite"/>
    </source>
</evidence>
<dbReference type="AlphaFoldDB" id="A0A9D4U9Y2"/>
<gene>
    <name evidence="2" type="ORF">GOP47_0020846</name>
</gene>
<sequence length="557" mass="63462">MDASERNNNVRNNVGALQHQGELTFQNLRYIITVLATTVDILTIEAEQKSDGARWRGSFSSRNIEDMTQRTGNYKKFSVFVKMLYSAILQDSDSVFVDLLTYSDLESLKSRKTRISDRLKPSFNNNKRYLILTYIGEFDRIHYPLPLAQEEILEPDILRRTIKRLRIEVESLRKQLDINQGQGIGQDSNMTSTGVDQDEKDKLRTENRKLLTQLRCLEDSMIQHLGYKENSIAEHDNKSLAKDLAVYQKKSRVLHAKLESKMLSQKDIQALEDKVGELQHALKMEKDSRKRWVANLTKEKLALAEQVCRARESERAMRLRFREVEREMEHLKRRLKLQGIYNVEGIHGRIRANSLLGSRKTTPLHSRESSPYQTRCAKNGSRASSCPTFDSPQRTRLNIKEDLRLPIYRDYLTRASTSLPSSACFRDSPGYGSSGTAKQGDQYVKRLSPSLKSVHGNLSEQKGKMSKNRKHEASSGSSGSPSNFSVRSTRSNIVEKKVGGMHKINRTHTNSAASFFTPEGENQEHNAALSPRTSSPRKVLQQVKAKLAEYARLQGLS</sequence>
<feature type="compositionally biased region" description="Polar residues" evidence="1">
    <location>
        <begin position="381"/>
        <end position="393"/>
    </location>
</feature>
<evidence type="ECO:0008006" key="4">
    <source>
        <dbReference type="Google" id="ProtNLM"/>
    </source>
</evidence>